<evidence type="ECO:0000256" key="2">
    <source>
        <dbReference type="SAM" id="SignalP"/>
    </source>
</evidence>
<organism evidence="3 4">
    <name type="scientific">Catenovulum sediminis</name>
    <dbReference type="NCBI Taxonomy" id="1740262"/>
    <lineage>
        <taxon>Bacteria</taxon>
        <taxon>Pseudomonadati</taxon>
        <taxon>Pseudomonadota</taxon>
        <taxon>Gammaproteobacteria</taxon>
        <taxon>Alteromonadales</taxon>
        <taxon>Alteromonadaceae</taxon>
        <taxon>Catenovulum</taxon>
    </lineage>
</organism>
<reference evidence="3 4" key="1">
    <citation type="submission" date="2024-06" db="EMBL/GenBank/DDBJ databases">
        <authorList>
            <person name="Chen R.Y."/>
        </authorList>
    </citation>
    <scope>NUCLEOTIDE SEQUENCE [LARGE SCALE GENOMIC DNA]</scope>
    <source>
        <strain evidence="3 4">D2</strain>
    </source>
</reference>
<feature type="chain" id="PRO_5045178135" evidence="2">
    <location>
        <begin position="20"/>
        <end position="66"/>
    </location>
</feature>
<keyword evidence="1" id="KW-1133">Transmembrane helix</keyword>
<feature type="transmembrane region" description="Helical" evidence="1">
    <location>
        <begin position="35"/>
        <end position="54"/>
    </location>
</feature>
<dbReference type="Proteomes" id="UP001467690">
    <property type="component" value="Unassembled WGS sequence"/>
</dbReference>
<proteinExistence type="predicted"/>
<evidence type="ECO:0000313" key="3">
    <source>
        <dbReference type="EMBL" id="MER2491133.1"/>
    </source>
</evidence>
<comment type="caution">
    <text evidence="3">The sequence shown here is derived from an EMBL/GenBank/DDBJ whole genome shotgun (WGS) entry which is preliminary data.</text>
</comment>
<dbReference type="RefSeq" id="WP_143870647.1">
    <property type="nucleotide sequence ID" value="NZ_CP041660.1"/>
</dbReference>
<name>A0ABV1RDY2_9ALTE</name>
<feature type="signal peptide" evidence="2">
    <location>
        <begin position="1"/>
        <end position="19"/>
    </location>
</feature>
<keyword evidence="4" id="KW-1185">Reference proteome</keyword>
<dbReference type="EMBL" id="JBELOE010000083">
    <property type="protein sequence ID" value="MER2491133.1"/>
    <property type="molecule type" value="Genomic_DNA"/>
</dbReference>
<protein>
    <submittedName>
        <fullName evidence="3">Uncharacterized protein</fullName>
    </submittedName>
</protein>
<keyword evidence="1" id="KW-0812">Transmembrane</keyword>
<sequence length="66" mass="7499">MFRSVLVVLMALFSTQLLAHPDHAMEGTAHAVYHAVFWLLFAAVVVKGISFWRSRRVKNESNKKQG</sequence>
<evidence type="ECO:0000313" key="4">
    <source>
        <dbReference type="Proteomes" id="UP001467690"/>
    </source>
</evidence>
<gene>
    <name evidence="3" type="ORF">ABS311_04480</name>
</gene>
<keyword evidence="2" id="KW-0732">Signal</keyword>
<accession>A0ABV1RDY2</accession>
<evidence type="ECO:0000256" key="1">
    <source>
        <dbReference type="SAM" id="Phobius"/>
    </source>
</evidence>
<keyword evidence="1" id="KW-0472">Membrane</keyword>